<accession>A0A1F7FH73</accession>
<protein>
    <submittedName>
        <fullName evidence="1">Uncharacterized protein</fullName>
    </submittedName>
</protein>
<evidence type="ECO:0000313" key="2">
    <source>
        <dbReference type="Proteomes" id="UP000179243"/>
    </source>
</evidence>
<comment type="caution">
    <text evidence="1">The sequence shown here is derived from an EMBL/GenBank/DDBJ whole genome shotgun (WGS) entry which is preliminary data.</text>
</comment>
<dbReference type="EMBL" id="MFYX01000046">
    <property type="protein sequence ID" value="OGK05857.1"/>
    <property type="molecule type" value="Genomic_DNA"/>
</dbReference>
<organism evidence="1 2">
    <name type="scientific">Candidatus Raymondbacteria bacterium RIFOXYD12_FULL_49_13</name>
    <dbReference type="NCBI Taxonomy" id="1817890"/>
    <lineage>
        <taxon>Bacteria</taxon>
        <taxon>Raymondiibacteriota</taxon>
    </lineage>
</organism>
<name>A0A1F7FH73_UNCRA</name>
<evidence type="ECO:0000313" key="1">
    <source>
        <dbReference type="EMBL" id="OGK05857.1"/>
    </source>
</evidence>
<dbReference type="Proteomes" id="UP000179243">
    <property type="component" value="Unassembled WGS sequence"/>
</dbReference>
<sequence length="139" mass="16126">MKLLDFIICDDVRQEVGDKFTLVGMYSDVIQMHLKGVKEIKWPVAMHLAMFTRFLYEKTDEKPDSFRIEFILEGKPLSYVEGNINLPADTGILNINSVMNPFFFTNQGVLSFIAQFKKDGKTKIEIKPEYKLEIKVRID</sequence>
<proteinExistence type="predicted"/>
<dbReference type="AlphaFoldDB" id="A0A1F7FH73"/>
<gene>
    <name evidence="1" type="ORF">A2519_04195</name>
</gene>
<reference evidence="1 2" key="1">
    <citation type="journal article" date="2016" name="Nat. Commun.">
        <title>Thousands of microbial genomes shed light on interconnected biogeochemical processes in an aquifer system.</title>
        <authorList>
            <person name="Anantharaman K."/>
            <person name="Brown C.T."/>
            <person name="Hug L.A."/>
            <person name="Sharon I."/>
            <person name="Castelle C.J."/>
            <person name="Probst A.J."/>
            <person name="Thomas B.C."/>
            <person name="Singh A."/>
            <person name="Wilkins M.J."/>
            <person name="Karaoz U."/>
            <person name="Brodie E.L."/>
            <person name="Williams K.H."/>
            <person name="Hubbard S.S."/>
            <person name="Banfield J.F."/>
        </authorList>
    </citation>
    <scope>NUCLEOTIDE SEQUENCE [LARGE SCALE GENOMIC DNA]</scope>
</reference>